<proteinExistence type="predicted"/>
<dbReference type="EMBL" id="CAVMJV010000047">
    <property type="protein sequence ID" value="CAK5082519.1"/>
    <property type="molecule type" value="Genomic_DNA"/>
</dbReference>
<gene>
    <name evidence="1" type="ORF">MENTE1834_LOCUS29810</name>
</gene>
<comment type="caution">
    <text evidence="1">The sequence shown here is derived from an EMBL/GenBank/DDBJ whole genome shotgun (WGS) entry which is preliminary data.</text>
</comment>
<reference evidence="1" key="1">
    <citation type="submission" date="2023-11" db="EMBL/GenBank/DDBJ databases">
        <authorList>
            <person name="Poullet M."/>
        </authorList>
    </citation>
    <scope>NUCLEOTIDE SEQUENCE</scope>
    <source>
        <strain evidence="1">E1834</strain>
    </source>
</reference>
<protein>
    <submittedName>
        <fullName evidence="1">Uncharacterized protein</fullName>
    </submittedName>
</protein>
<sequence length="121" mass="12929">MQGTQSINGSLFGIEINPNLITPITGPLYQAYANSGPTWHIVLPASLLFIVALFGIILNSFVVIVTIATPTLRGSANYLMALICFCEVLHASGHSIFFVIAVTGKNFVPLLAANLLMIVRA</sequence>
<accession>A0ACB0ZTQ3</accession>
<evidence type="ECO:0000313" key="1">
    <source>
        <dbReference type="EMBL" id="CAK5082519.1"/>
    </source>
</evidence>
<evidence type="ECO:0000313" key="2">
    <source>
        <dbReference type="Proteomes" id="UP001497535"/>
    </source>
</evidence>
<dbReference type="Proteomes" id="UP001497535">
    <property type="component" value="Unassembled WGS sequence"/>
</dbReference>
<keyword evidence="2" id="KW-1185">Reference proteome</keyword>
<name>A0ACB0ZTQ3_MELEN</name>
<organism evidence="1 2">
    <name type="scientific">Meloidogyne enterolobii</name>
    <name type="common">Root-knot nematode worm</name>
    <name type="synonym">Meloidogyne mayaguensis</name>
    <dbReference type="NCBI Taxonomy" id="390850"/>
    <lineage>
        <taxon>Eukaryota</taxon>
        <taxon>Metazoa</taxon>
        <taxon>Ecdysozoa</taxon>
        <taxon>Nematoda</taxon>
        <taxon>Chromadorea</taxon>
        <taxon>Rhabditida</taxon>
        <taxon>Tylenchina</taxon>
        <taxon>Tylenchomorpha</taxon>
        <taxon>Tylenchoidea</taxon>
        <taxon>Meloidogynidae</taxon>
        <taxon>Meloidogyninae</taxon>
        <taxon>Meloidogyne</taxon>
    </lineage>
</organism>